<feature type="compositionally biased region" description="Pro residues" evidence="5">
    <location>
        <begin position="40"/>
        <end position="54"/>
    </location>
</feature>
<evidence type="ECO:0000256" key="5">
    <source>
        <dbReference type="SAM" id="MobiDB-lite"/>
    </source>
</evidence>
<keyword evidence="3" id="KW-0789">Thiol protease inhibitor</keyword>
<feature type="domain" description="Cystatin" evidence="7">
    <location>
        <begin position="137"/>
        <end position="203"/>
    </location>
</feature>
<dbReference type="Gene3D" id="3.10.450.10">
    <property type="match status" value="2"/>
</dbReference>
<dbReference type="eggNOG" id="ENOG502R3HQ">
    <property type="taxonomic scope" value="Eukaryota"/>
</dbReference>
<reference evidence="8" key="2">
    <citation type="submission" date="2018-05" db="EMBL/GenBank/DDBJ databases">
        <title>OgluRS3 (Oryza glumaepatula Reference Sequence Version 3).</title>
        <authorList>
            <person name="Zhang J."/>
            <person name="Kudrna D."/>
            <person name="Lee S."/>
            <person name="Talag J."/>
            <person name="Welchert J."/>
            <person name="Wing R.A."/>
        </authorList>
    </citation>
    <scope>NUCLEOTIDE SEQUENCE [LARGE SCALE GENOMIC DNA]</scope>
</reference>
<evidence type="ECO:0000256" key="2">
    <source>
        <dbReference type="ARBA" id="ARBA00022690"/>
    </source>
</evidence>
<keyword evidence="6" id="KW-0732">Signal</keyword>
<feature type="compositionally biased region" description="Low complexity" evidence="5">
    <location>
        <begin position="27"/>
        <end position="39"/>
    </location>
</feature>
<evidence type="ECO:0000256" key="6">
    <source>
        <dbReference type="SAM" id="SignalP"/>
    </source>
</evidence>
<dbReference type="Pfam" id="PF16845">
    <property type="entry name" value="SQAPI"/>
    <property type="match status" value="2"/>
</dbReference>
<dbReference type="EnsemblPlants" id="OGLUM03G05330.1">
    <property type="protein sequence ID" value="OGLUM03G05330.1"/>
    <property type="gene ID" value="OGLUM03G05330"/>
</dbReference>
<feature type="compositionally biased region" description="Pro residues" evidence="5">
    <location>
        <begin position="61"/>
        <end position="133"/>
    </location>
</feature>
<keyword evidence="9" id="KW-1185">Reference proteome</keyword>
<dbReference type="InterPro" id="IPR046350">
    <property type="entry name" value="Cystatin_sf"/>
</dbReference>
<evidence type="ECO:0000313" key="9">
    <source>
        <dbReference type="Proteomes" id="UP000026961"/>
    </source>
</evidence>
<evidence type="ECO:0000256" key="3">
    <source>
        <dbReference type="ARBA" id="ARBA00022704"/>
    </source>
</evidence>
<keyword evidence="4" id="KW-0611">Plant defense</keyword>
<dbReference type="InterPro" id="IPR000010">
    <property type="entry name" value="Cystatin_dom"/>
</dbReference>
<feature type="chain" id="PRO_5018679257" evidence="6">
    <location>
        <begin position="23"/>
        <end position="340"/>
    </location>
</feature>
<dbReference type="HOGENOM" id="CLU_817304_0_0_1"/>
<keyword evidence="2" id="KW-0646">Protease inhibitor</keyword>
<dbReference type="Proteomes" id="UP000026961">
    <property type="component" value="Chromosome 3"/>
</dbReference>
<dbReference type="InterPro" id="IPR027214">
    <property type="entry name" value="Cystatin"/>
</dbReference>
<feature type="region of interest" description="Disordered" evidence="5">
    <location>
        <begin position="27"/>
        <end position="134"/>
    </location>
</feature>
<comment type="similarity">
    <text evidence="1">Belongs to the cystatin family. Phytocystatin subfamily.</text>
</comment>
<dbReference type="SUPFAM" id="SSF54403">
    <property type="entry name" value="Cystatin/monellin"/>
    <property type="match status" value="2"/>
</dbReference>
<protein>
    <submittedName>
        <fullName evidence="8">Cysteine proteinase inhibitor</fullName>
    </submittedName>
</protein>
<feature type="domain" description="Cystatin" evidence="7">
    <location>
        <begin position="255"/>
        <end position="336"/>
    </location>
</feature>
<proteinExistence type="inferred from homology"/>
<evidence type="ECO:0000259" key="7">
    <source>
        <dbReference type="Pfam" id="PF16845"/>
    </source>
</evidence>
<evidence type="ECO:0000256" key="4">
    <source>
        <dbReference type="ARBA" id="ARBA00022821"/>
    </source>
</evidence>
<reference evidence="8" key="1">
    <citation type="submission" date="2015-04" db="UniProtKB">
        <authorList>
            <consortium name="EnsemblPlants"/>
        </authorList>
    </citation>
    <scope>IDENTIFICATION</scope>
</reference>
<dbReference type="Gramene" id="OGLUM03G05330.1">
    <property type="protein sequence ID" value="OGLUM03G05330.1"/>
    <property type="gene ID" value="OGLUM03G05330"/>
</dbReference>
<dbReference type="GO" id="GO:0004869">
    <property type="term" value="F:cysteine-type endopeptidase inhibitor activity"/>
    <property type="evidence" value="ECO:0007669"/>
    <property type="project" value="UniProtKB-KW"/>
</dbReference>
<evidence type="ECO:0000313" key="8">
    <source>
        <dbReference type="EnsemblPlants" id="OGLUM03G05330.1"/>
    </source>
</evidence>
<dbReference type="AlphaFoldDB" id="A0A0D9Z2R4"/>
<dbReference type="GO" id="GO:0006952">
    <property type="term" value="P:defense response"/>
    <property type="evidence" value="ECO:0007669"/>
    <property type="project" value="UniProtKB-KW"/>
</dbReference>
<evidence type="ECO:0000256" key="1">
    <source>
        <dbReference type="ARBA" id="ARBA00007233"/>
    </source>
</evidence>
<sequence length="340" mass="34727">MKPSLLLLALMLATFVVAIANADDYTAAAPAPSSEAEASPPSPPPEASPPPLAPLPSVTSSPPPPTSSPLMPPPLPPPPPSVTTSPPPPPPPAVTSSPPPPPPPAASPPPPPPSPPPPPPSPVKSSPPPPPAWSPVTNVNDYTIQQVGKFAVQSYCLNTGAKLVYVNVVSGQTQPCSGGGSNYQLVINVAAGVRTAQYSVFVWGILGTTTWKLWSAVLLSAIFTAALLAVAAKADGGSVTAAASPSPPPAWTAVANVNDRSIQQVGQSAVRIYGLSTNKTYLRYVNVVSGQTQPCNGGYNYRLVVTVAGPGANAARYDALMWGILGTTNWKLLSFTLAAN</sequence>
<feature type="signal peptide" evidence="6">
    <location>
        <begin position="1"/>
        <end position="22"/>
    </location>
</feature>
<organism evidence="8">
    <name type="scientific">Oryza glumipatula</name>
    <dbReference type="NCBI Taxonomy" id="40148"/>
    <lineage>
        <taxon>Eukaryota</taxon>
        <taxon>Viridiplantae</taxon>
        <taxon>Streptophyta</taxon>
        <taxon>Embryophyta</taxon>
        <taxon>Tracheophyta</taxon>
        <taxon>Spermatophyta</taxon>
        <taxon>Magnoliopsida</taxon>
        <taxon>Liliopsida</taxon>
        <taxon>Poales</taxon>
        <taxon>Poaceae</taxon>
        <taxon>BOP clade</taxon>
        <taxon>Oryzoideae</taxon>
        <taxon>Oryzeae</taxon>
        <taxon>Oryzinae</taxon>
        <taxon>Oryza</taxon>
    </lineage>
</organism>
<dbReference type="STRING" id="40148.A0A0D9Z2R4"/>
<dbReference type="PRINTS" id="PR01217">
    <property type="entry name" value="PRICHEXTENSN"/>
</dbReference>
<accession>A0A0D9Z2R4</accession>
<dbReference type="PANTHER" id="PTHR47116">
    <property type="entry name" value="PHLOEM FILAMENT PROTEIN"/>
    <property type="match status" value="1"/>
</dbReference>
<name>A0A0D9Z2R4_9ORYZ</name>